<gene>
    <name evidence="1" type="ORF">CEXT_774611</name>
</gene>
<evidence type="ECO:0000313" key="1">
    <source>
        <dbReference type="EMBL" id="GIY69107.1"/>
    </source>
</evidence>
<comment type="caution">
    <text evidence="1">The sequence shown here is derived from an EMBL/GenBank/DDBJ whole genome shotgun (WGS) entry which is preliminary data.</text>
</comment>
<reference evidence="1 2" key="1">
    <citation type="submission" date="2021-06" db="EMBL/GenBank/DDBJ databases">
        <title>Caerostris extrusa draft genome.</title>
        <authorList>
            <person name="Kono N."/>
            <person name="Arakawa K."/>
        </authorList>
    </citation>
    <scope>NUCLEOTIDE SEQUENCE [LARGE SCALE GENOMIC DNA]</scope>
</reference>
<dbReference type="Proteomes" id="UP001054945">
    <property type="component" value="Unassembled WGS sequence"/>
</dbReference>
<sequence>MLESLDFWRGFSKCKWLVSRRDVTGIGPPGWLCFVNLLLSSLGPEEKKREEIPGFITSFNGGITCVRMLQSRYLIKTGIRGSADPGYLFCRAAWPWSF</sequence>
<dbReference type="AlphaFoldDB" id="A0AAV4VFQ8"/>
<evidence type="ECO:0000313" key="2">
    <source>
        <dbReference type="Proteomes" id="UP001054945"/>
    </source>
</evidence>
<proteinExistence type="predicted"/>
<keyword evidence="2" id="KW-1185">Reference proteome</keyword>
<protein>
    <submittedName>
        <fullName evidence="1">Uncharacterized protein</fullName>
    </submittedName>
</protein>
<name>A0AAV4VFQ8_CAEEX</name>
<dbReference type="EMBL" id="BPLR01014489">
    <property type="protein sequence ID" value="GIY69107.1"/>
    <property type="molecule type" value="Genomic_DNA"/>
</dbReference>
<organism evidence="1 2">
    <name type="scientific">Caerostris extrusa</name>
    <name type="common">Bark spider</name>
    <name type="synonym">Caerostris bankana</name>
    <dbReference type="NCBI Taxonomy" id="172846"/>
    <lineage>
        <taxon>Eukaryota</taxon>
        <taxon>Metazoa</taxon>
        <taxon>Ecdysozoa</taxon>
        <taxon>Arthropoda</taxon>
        <taxon>Chelicerata</taxon>
        <taxon>Arachnida</taxon>
        <taxon>Araneae</taxon>
        <taxon>Araneomorphae</taxon>
        <taxon>Entelegynae</taxon>
        <taxon>Araneoidea</taxon>
        <taxon>Araneidae</taxon>
        <taxon>Caerostris</taxon>
    </lineage>
</organism>
<accession>A0AAV4VFQ8</accession>